<evidence type="ECO:0000313" key="1">
    <source>
        <dbReference type="EMBL" id="MPC15675.1"/>
    </source>
</evidence>
<evidence type="ECO:0000313" key="2">
    <source>
        <dbReference type="Proteomes" id="UP000324222"/>
    </source>
</evidence>
<name>A0A5B7D2Y4_PORTR</name>
<dbReference type="AlphaFoldDB" id="A0A5B7D2Y4"/>
<organism evidence="1 2">
    <name type="scientific">Portunus trituberculatus</name>
    <name type="common">Swimming crab</name>
    <name type="synonym">Neptunus trituberculatus</name>
    <dbReference type="NCBI Taxonomy" id="210409"/>
    <lineage>
        <taxon>Eukaryota</taxon>
        <taxon>Metazoa</taxon>
        <taxon>Ecdysozoa</taxon>
        <taxon>Arthropoda</taxon>
        <taxon>Crustacea</taxon>
        <taxon>Multicrustacea</taxon>
        <taxon>Malacostraca</taxon>
        <taxon>Eumalacostraca</taxon>
        <taxon>Eucarida</taxon>
        <taxon>Decapoda</taxon>
        <taxon>Pleocyemata</taxon>
        <taxon>Brachyura</taxon>
        <taxon>Eubrachyura</taxon>
        <taxon>Portunoidea</taxon>
        <taxon>Portunidae</taxon>
        <taxon>Portuninae</taxon>
        <taxon>Portunus</taxon>
    </lineage>
</organism>
<reference evidence="1 2" key="1">
    <citation type="submission" date="2019-05" db="EMBL/GenBank/DDBJ databases">
        <title>Another draft genome of Portunus trituberculatus and its Hox gene families provides insights of decapod evolution.</title>
        <authorList>
            <person name="Jeong J.-H."/>
            <person name="Song I."/>
            <person name="Kim S."/>
            <person name="Choi T."/>
            <person name="Kim D."/>
            <person name="Ryu S."/>
            <person name="Kim W."/>
        </authorList>
    </citation>
    <scope>NUCLEOTIDE SEQUENCE [LARGE SCALE GENOMIC DNA]</scope>
    <source>
        <tissue evidence="1">Muscle</tissue>
    </source>
</reference>
<keyword evidence="2" id="KW-1185">Reference proteome</keyword>
<proteinExistence type="predicted"/>
<gene>
    <name evidence="1" type="ORF">E2C01_008474</name>
</gene>
<sequence length="79" mass="8972">MNALMVCSSPSYSASASAKELFTIEYHMDDEARHPRWWHLGTAGEDYTRRVVSRVKWSLSKELTRRISAVCVGILIKAT</sequence>
<dbReference type="EMBL" id="VSRR010000446">
    <property type="protein sequence ID" value="MPC15675.1"/>
    <property type="molecule type" value="Genomic_DNA"/>
</dbReference>
<protein>
    <submittedName>
        <fullName evidence="1">Uncharacterized protein</fullName>
    </submittedName>
</protein>
<comment type="caution">
    <text evidence="1">The sequence shown here is derived from an EMBL/GenBank/DDBJ whole genome shotgun (WGS) entry which is preliminary data.</text>
</comment>
<accession>A0A5B7D2Y4</accession>
<dbReference type="Proteomes" id="UP000324222">
    <property type="component" value="Unassembled WGS sequence"/>
</dbReference>